<gene>
    <name evidence="3" type="ORF">mPipKuh1_010333</name>
</gene>
<feature type="compositionally biased region" description="Basic and acidic residues" evidence="1">
    <location>
        <begin position="20"/>
        <end position="35"/>
    </location>
</feature>
<evidence type="ECO:0000313" key="3">
    <source>
        <dbReference type="EMBL" id="KAF6358509.1"/>
    </source>
</evidence>
<comment type="caution">
    <text evidence="3">The sequence shown here is derived from an EMBL/GenBank/DDBJ whole genome shotgun (WGS) entry which is preliminary data.</text>
</comment>
<feature type="compositionally biased region" description="Pro residues" evidence="1">
    <location>
        <begin position="8"/>
        <end position="19"/>
    </location>
</feature>
<dbReference type="EMBL" id="JACAGB010000006">
    <property type="protein sequence ID" value="KAF6358509.1"/>
    <property type="molecule type" value="Genomic_DNA"/>
</dbReference>
<evidence type="ECO:0000256" key="1">
    <source>
        <dbReference type="SAM" id="MobiDB-lite"/>
    </source>
</evidence>
<feature type="region of interest" description="Disordered" evidence="1">
    <location>
        <begin position="135"/>
        <end position="170"/>
    </location>
</feature>
<keyword evidence="4" id="KW-1185">Reference proteome</keyword>
<dbReference type="AlphaFoldDB" id="A0A7J7Y974"/>
<protein>
    <recommendedName>
        <fullName evidence="2">CPSF6/7 RSLD domain-containing protein</fullName>
    </recommendedName>
</protein>
<organism evidence="3 4">
    <name type="scientific">Pipistrellus kuhlii</name>
    <name type="common">Kuhl's pipistrelle</name>
    <dbReference type="NCBI Taxonomy" id="59472"/>
    <lineage>
        <taxon>Eukaryota</taxon>
        <taxon>Metazoa</taxon>
        <taxon>Chordata</taxon>
        <taxon>Craniata</taxon>
        <taxon>Vertebrata</taxon>
        <taxon>Euteleostomi</taxon>
        <taxon>Mammalia</taxon>
        <taxon>Eutheria</taxon>
        <taxon>Laurasiatheria</taxon>
        <taxon>Chiroptera</taxon>
        <taxon>Yangochiroptera</taxon>
        <taxon>Vespertilionidae</taxon>
        <taxon>Pipistrellus</taxon>
    </lineage>
</organism>
<feature type="region of interest" description="Disordered" evidence="1">
    <location>
        <begin position="1"/>
        <end position="46"/>
    </location>
</feature>
<sequence>MPTSDSRGPPPTDPCGRPPPYDRGDSGPPGREMETARTPPSEAEFEGIVNENRAISSSAISRAVSDASAGDHGSAIETLIAFVQLNPRLMVLDQDVKGPERGTVVDQEKRVGVIDPAVEIVVMIIIEREAEKERDTVADIGTDSETDSTTDSVSVAESETESASIVIVRS</sequence>
<dbReference type="InterPro" id="IPR057951">
    <property type="entry name" value="CPSF6/7_RSLD_N"/>
</dbReference>
<evidence type="ECO:0000313" key="4">
    <source>
        <dbReference type="Proteomes" id="UP000558488"/>
    </source>
</evidence>
<feature type="compositionally biased region" description="Low complexity" evidence="1">
    <location>
        <begin position="149"/>
        <end position="170"/>
    </location>
</feature>
<dbReference type="Proteomes" id="UP000558488">
    <property type="component" value="Unassembled WGS sequence"/>
</dbReference>
<proteinExistence type="predicted"/>
<name>A0A7J7Y974_PIPKU</name>
<dbReference type="Pfam" id="PF25524">
    <property type="entry name" value="RSLD_CPSF6"/>
    <property type="match status" value="1"/>
</dbReference>
<feature type="domain" description="CPSF6/7 RSLD" evidence="2">
    <location>
        <begin position="43"/>
        <end position="84"/>
    </location>
</feature>
<reference evidence="3 4" key="1">
    <citation type="journal article" date="2020" name="Nature">
        <title>Six reference-quality genomes reveal evolution of bat adaptations.</title>
        <authorList>
            <person name="Jebb D."/>
            <person name="Huang Z."/>
            <person name="Pippel M."/>
            <person name="Hughes G.M."/>
            <person name="Lavrichenko K."/>
            <person name="Devanna P."/>
            <person name="Winkler S."/>
            <person name="Jermiin L.S."/>
            <person name="Skirmuntt E.C."/>
            <person name="Katzourakis A."/>
            <person name="Burkitt-Gray L."/>
            <person name="Ray D.A."/>
            <person name="Sullivan K.A.M."/>
            <person name="Roscito J.G."/>
            <person name="Kirilenko B.M."/>
            <person name="Davalos L.M."/>
            <person name="Corthals A.P."/>
            <person name="Power M.L."/>
            <person name="Jones G."/>
            <person name="Ransome R.D."/>
            <person name="Dechmann D.K.N."/>
            <person name="Locatelli A.G."/>
            <person name="Puechmaille S.J."/>
            <person name="Fedrigo O."/>
            <person name="Jarvis E.D."/>
            <person name="Hiller M."/>
            <person name="Vernes S.C."/>
            <person name="Myers E.W."/>
            <person name="Teeling E.C."/>
        </authorList>
    </citation>
    <scope>NUCLEOTIDE SEQUENCE [LARGE SCALE GENOMIC DNA]</scope>
    <source>
        <strain evidence="3">MPipKuh1</strain>
        <tissue evidence="3">Flight muscle</tissue>
    </source>
</reference>
<evidence type="ECO:0000259" key="2">
    <source>
        <dbReference type="Pfam" id="PF25524"/>
    </source>
</evidence>
<accession>A0A7J7Y974</accession>